<evidence type="ECO:0000313" key="2">
    <source>
        <dbReference type="Proteomes" id="UP001199525"/>
    </source>
</evidence>
<protein>
    <submittedName>
        <fullName evidence="1">Uncharacterized protein</fullName>
    </submittedName>
</protein>
<dbReference type="RefSeq" id="WP_229484011.1">
    <property type="nucleotide sequence ID" value="NZ_JAIVFQ010000007.1"/>
</dbReference>
<evidence type="ECO:0000313" key="1">
    <source>
        <dbReference type="EMBL" id="MCC5599133.1"/>
    </source>
</evidence>
<name>A0ABS8I4N0_9NOSO</name>
<dbReference type="Proteomes" id="UP001199525">
    <property type="component" value="Unassembled WGS sequence"/>
</dbReference>
<keyword evidence="2" id="KW-1185">Reference proteome</keyword>
<gene>
    <name evidence="1" type="ORF">LC586_07865</name>
</gene>
<comment type="caution">
    <text evidence="1">The sequence shown here is derived from an EMBL/GenBank/DDBJ whole genome shotgun (WGS) entry which is preliminary data.</text>
</comment>
<reference evidence="1 2" key="1">
    <citation type="journal article" date="2021" name="Microorganisms">
        <title>Genome Evolution of Filamentous Cyanobacterium Nostoc Species: From Facultative Symbiosis to Free Living.</title>
        <authorList>
            <person name="Huo D."/>
            <person name="Li H."/>
            <person name="Cai F."/>
            <person name="Guo X."/>
            <person name="Qiao Z."/>
            <person name="Wang W."/>
            <person name="Yu G."/>
            <person name="Li R."/>
        </authorList>
    </citation>
    <scope>NUCLEOTIDE SEQUENCE [LARGE SCALE GENOMIC DNA]</scope>
    <source>
        <strain evidence="1 2">CHAB 5714</strain>
    </source>
</reference>
<organism evidence="1 2">
    <name type="scientific">Nostoc favosum CHAB5714</name>
    <dbReference type="NCBI Taxonomy" id="2780399"/>
    <lineage>
        <taxon>Bacteria</taxon>
        <taxon>Bacillati</taxon>
        <taxon>Cyanobacteriota</taxon>
        <taxon>Cyanophyceae</taxon>
        <taxon>Nostocales</taxon>
        <taxon>Nostocaceae</taxon>
        <taxon>Nostoc</taxon>
        <taxon>Nostoc favosum</taxon>
    </lineage>
</organism>
<accession>A0ABS8I4N0</accession>
<proteinExistence type="predicted"/>
<sequence>MRSNIISFRFSDEELEALQAFQTPKDKSPSQTAARLLRGMLAGIIEPSTVSSTGVDIQELVRQEVENAIANSEQLKEMIAANTAYLATGINEIKHEVDERLGELSA</sequence>
<dbReference type="EMBL" id="JAIVFQ010000007">
    <property type="protein sequence ID" value="MCC5599133.1"/>
    <property type="molecule type" value="Genomic_DNA"/>
</dbReference>